<dbReference type="OrthoDB" id="2951834at2759"/>
<evidence type="ECO:0000313" key="1">
    <source>
        <dbReference type="EMBL" id="RMX71987.1"/>
    </source>
</evidence>
<proteinExistence type="predicted"/>
<name>A0A3M6ZIU9_HORWE</name>
<dbReference type="EMBL" id="QWIJ01002407">
    <property type="protein sequence ID" value="RMX71987.1"/>
    <property type="molecule type" value="Genomic_DNA"/>
</dbReference>
<dbReference type="AlphaFoldDB" id="A0A3M6ZIU9"/>
<sequence>MDATSNSSTYPDRLETFSGYWDDNEATARQLAAIGHVFDRPPLEAIEEGSRCISCSCFVKKDLSIRALEGNSAGNYEQSFKNFTYHHSGCIRLQVRIPLEPQATLGGLHGGFRMHELKSKWECRNQPREPSSLPRFHVGQTSSLFSLPTELRLQIYSMILPALDAITEIVPINRDSPRVVTKSGQEKTGPRDLTKSNLLRTCKAIHNEALDLLFTNRTYQFANAKTLYLFLRAIGPTGRALLSRVDIYCGSREDAITFALLATCPKLRHLTLRMPRPRLLFPLAPIWQVDGVACLLSLSGLEDVGFEECGASFPRFLREGSHDAELVRRELRRAKGERCRVRWVGGFPDL</sequence>
<dbReference type="EMBL" id="QWIK01000043">
    <property type="protein sequence ID" value="RMY15140.1"/>
    <property type="molecule type" value="Genomic_DNA"/>
</dbReference>
<comment type="caution">
    <text evidence="2">The sequence shown here is derived from an EMBL/GenBank/DDBJ whole genome shotgun (WGS) entry which is preliminary data.</text>
</comment>
<evidence type="ECO:0000313" key="2">
    <source>
        <dbReference type="EMBL" id="RMY15140.1"/>
    </source>
</evidence>
<dbReference type="Proteomes" id="UP000282582">
    <property type="component" value="Unassembled WGS sequence"/>
</dbReference>
<evidence type="ECO:0000313" key="4">
    <source>
        <dbReference type="Proteomes" id="UP000282582"/>
    </source>
</evidence>
<protein>
    <recommendedName>
        <fullName evidence="5">F-box domain-containing protein</fullName>
    </recommendedName>
</protein>
<dbReference type="PANTHER" id="PTHR38790">
    <property type="entry name" value="2EXR DOMAIN-CONTAINING PROTEIN-RELATED"/>
    <property type="match status" value="1"/>
</dbReference>
<reference evidence="3 4" key="1">
    <citation type="journal article" date="2018" name="BMC Genomics">
        <title>Genomic evidence for intraspecific hybridization in a clonal and extremely halotolerant yeast.</title>
        <authorList>
            <person name="Gostincar C."/>
            <person name="Stajich J.E."/>
            <person name="Zupancic J."/>
            <person name="Zalar P."/>
            <person name="Gunde-Cimerman N."/>
        </authorList>
    </citation>
    <scope>NUCLEOTIDE SEQUENCE [LARGE SCALE GENOMIC DNA]</scope>
    <source>
        <strain evidence="2 4">EXF-6654</strain>
        <strain evidence="1 3">EXF-6656</strain>
    </source>
</reference>
<organism evidence="2 4">
    <name type="scientific">Hortaea werneckii</name>
    <name type="common">Black yeast</name>
    <name type="synonym">Cladosporium werneckii</name>
    <dbReference type="NCBI Taxonomy" id="91943"/>
    <lineage>
        <taxon>Eukaryota</taxon>
        <taxon>Fungi</taxon>
        <taxon>Dikarya</taxon>
        <taxon>Ascomycota</taxon>
        <taxon>Pezizomycotina</taxon>
        <taxon>Dothideomycetes</taxon>
        <taxon>Dothideomycetidae</taxon>
        <taxon>Mycosphaerellales</taxon>
        <taxon>Teratosphaeriaceae</taxon>
        <taxon>Hortaea</taxon>
    </lineage>
</organism>
<evidence type="ECO:0000313" key="3">
    <source>
        <dbReference type="Proteomes" id="UP000281245"/>
    </source>
</evidence>
<dbReference type="Proteomes" id="UP000281245">
    <property type="component" value="Unassembled WGS sequence"/>
</dbReference>
<evidence type="ECO:0008006" key="5">
    <source>
        <dbReference type="Google" id="ProtNLM"/>
    </source>
</evidence>
<gene>
    <name evidence="2" type="ORF">D0868_01059</name>
    <name evidence="1" type="ORF">D0869_15074</name>
</gene>
<accession>A0A3M6ZIU9</accession>